<evidence type="ECO:0000256" key="1">
    <source>
        <dbReference type="ARBA" id="ARBA00022472"/>
    </source>
</evidence>
<proteinExistence type="inferred from homology"/>
<dbReference type="InterPro" id="IPR015946">
    <property type="entry name" value="KH_dom-like_a/b"/>
</dbReference>
<keyword evidence="11" id="KW-1185">Reference proteome</keyword>
<dbReference type="Gene3D" id="1.10.150.20">
    <property type="entry name" value="5' to 3' exonuclease, C-terminal subdomain"/>
    <property type="match status" value="1"/>
</dbReference>
<dbReference type="SUPFAM" id="SSF69705">
    <property type="entry name" value="Transcription factor NusA, N-terminal domain"/>
    <property type="match status" value="1"/>
</dbReference>
<protein>
    <recommendedName>
        <fullName evidence="7">Transcription termination/antitermination protein NusA</fullName>
    </recommendedName>
</protein>
<dbReference type="PANTHER" id="PTHR22648">
    <property type="entry name" value="TRANSCRIPTION TERMINATION FACTOR NUSA"/>
    <property type="match status" value="1"/>
</dbReference>
<reference evidence="10 11" key="1">
    <citation type="submission" date="2019-01" db="EMBL/GenBank/DDBJ databases">
        <title>Geovibrio thiophilus DSM 11263, complete genome.</title>
        <authorList>
            <person name="Spring S."/>
            <person name="Bunk B."/>
            <person name="Sproer C."/>
        </authorList>
    </citation>
    <scope>NUCLEOTIDE SEQUENCE [LARGE SCALE GENOMIC DNA]</scope>
    <source>
        <strain evidence="10 11">DSM 11263</strain>
    </source>
</reference>
<dbReference type="InterPro" id="IPR036555">
    <property type="entry name" value="NusA_N_sf"/>
</dbReference>
<dbReference type="PROSITE" id="PS50084">
    <property type="entry name" value="KH_TYPE_1"/>
    <property type="match status" value="1"/>
</dbReference>
<comment type="subunit">
    <text evidence="7">Monomer. Binds directly to the core enzyme of the DNA-dependent RNA polymerase and to nascent RNA.</text>
</comment>
<dbReference type="GO" id="GO:0006353">
    <property type="term" value="P:DNA-templated transcription termination"/>
    <property type="evidence" value="ECO:0007669"/>
    <property type="project" value="UniProtKB-UniRule"/>
</dbReference>
<dbReference type="InterPro" id="IPR003029">
    <property type="entry name" value="S1_domain"/>
</dbReference>
<keyword evidence="4 7" id="KW-0694">RNA-binding</keyword>
<dbReference type="SUPFAM" id="SSF50249">
    <property type="entry name" value="Nucleic acid-binding proteins"/>
    <property type="match status" value="1"/>
</dbReference>
<comment type="function">
    <text evidence="7">Participates in both transcription termination and antitermination.</text>
</comment>
<dbReference type="GO" id="GO:0003723">
    <property type="term" value="F:RNA binding"/>
    <property type="evidence" value="ECO:0007669"/>
    <property type="project" value="UniProtKB-UniRule"/>
</dbReference>
<dbReference type="PROSITE" id="PS50126">
    <property type="entry name" value="S1"/>
    <property type="match status" value="1"/>
</dbReference>
<evidence type="ECO:0000256" key="7">
    <source>
        <dbReference type="HAMAP-Rule" id="MF_00945"/>
    </source>
</evidence>
<dbReference type="SMART" id="SM00316">
    <property type="entry name" value="S1"/>
    <property type="match status" value="1"/>
</dbReference>
<dbReference type="CDD" id="cd02134">
    <property type="entry name" value="KH-II_NusA_rpt1"/>
    <property type="match status" value="1"/>
</dbReference>
<dbReference type="GO" id="GO:0003700">
    <property type="term" value="F:DNA-binding transcription factor activity"/>
    <property type="evidence" value="ECO:0007669"/>
    <property type="project" value="InterPro"/>
</dbReference>
<dbReference type="SUPFAM" id="SSF54814">
    <property type="entry name" value="Prokaryotic type KH domain (KH-domain type II)"/>
    <property type="match status" value="2"/>
</dbReference>
<organism evidence="10 11">
    <name type="scientific">Geovibrio thiophilus</name>
    <dbReference type="NCBI Taxonomy" id="139438"/>
    <lineage>
        <taxon>Bacteria</taxon>
        <taxon>Pseudomonadati</taxon>
        <taxon>Deferribacterota</taxon>
        <taxon>Deferribacteres</taxon>
        <taxon>Deferribacterales</taxon>
        <taxon>Geovibrionaceae</taxon>
        <taxon>Geovibrio</taxon>
    </lineage>
</organism>
<dbReference type="InterPro" id="IPR013735">
    <property type="entry name" value="TF_NusA_N"/>
</dbReference>
<dbReference type="Gene3D" id="3.30.300.20">
    <property type="match status" value="2"/>
</dbReference>
<dbReference type="CDD" id="cd04455">
    <property type="entry name" value="S1_NusA"/>
    <property type="match status" value="1"/>
</dbReference>
<feature type="domain" description="S1 motif" evidence="9">
    <location>
        <begin position="135"/>
        <end position="199"/>
    </location>
</feature>
<dbReference type="GO" id="GO:0000166">
    <property type="term" value="F:nucleotide binding"/>
    <property type="evidence" value="ECO:0007669"/>
    <property type="project" value="InterPro"/>
</dbReference>
<dbReference type="CDD" id="cd22529">
    <property type="entry name" value="KH-II_NusA_rpt2"/>
    <property type="match status" value="1"/>
</dbReference>
<evidence type="ECO:0000256" key="6">
    <source>
        <dbReference type="ARBA" id="ARBA00023163"/>
    </source>
</evidence>
<dbReference type="InterPro" id="IPR058582">
    <property type="entry name" value="KH_NusA_2nd"/>
</dbReference>
<gene>
    <name evidence="7 10" type="primary">nusA</name>
    <name evidence="10" type="ORF">EP073_06575</name>
</gene>
<accession>A0A410JY40</accession>
<dbReference type="RefSeq" id="WP_128466366.1">
    <property type="nucleotide sequence ID" value="NZ_CP035108.1"/>
</dbReference>
<evidence type="ECO:0000256" key="3">
    <source>
        <dbReference type="ARBA" id="ARBA00022814"/>
    </source>
</evidence>
<keyword evidence="1 7" id="KW-0806">Transcription termination</keyword>
<dbReference type="Pfam" id="PF08529">
    <property type="entry name" value="NusA_N"/>
    <property type="match status" value="1"/>
</dbReference>
<keyword evidence="3 7" id="KW-0889">Transcription antitermination</keyword>
<feature type="compositionally biased region" description="Acidic residues" evidence="8">
    <location>
        <begin position="430"/>
        <end position="471"/>
    </location>
</feature>
<dbReference type="GO" id="GO:0005829">
    <property type="term" value="C:cytosol"/>
    <property type="evidence" value="ECO:0007669"/>
    <property type="project" value="TreeGrafter"/>
</dbReference>
<dbReference type="PANTHER" id="PTHR22648:SF0">
    <property type="entry name" value="TRANSCRIPTION TERMINATION_ANTITERMINATION PROTEIN NUSA"/>
    <property type="match status" value="1"/>
</dbReference>
<dbReference type="OrthoDB" id="9807233at2"/>
<dbReference type="Gene3D" id="2.40.50.140">
    <property type="entry name" value="Nucleic acid-binding proteins"/>
    <property type="match status" value="1"/>
</dbReference>
<keyword evidence="2 7" id="KW-0963">Cytoplasm</keyword>
<keyword evidence="5 7" id="KW-0805">Transcription regulation</keyword>
<evidence type="ECO:0000256" key="2">
    <source>
        <dbReference type="ARBA" id="ARBA00022490"/>
    </source>
</evidence>
<dbReference type="KEGG" id="gtl:EP073_06575"/>
<evidence type="ECO:0000313" key="10">
    <source>
        <dbReference type="EMBL" id="QAR33080.1"/>
    </source>
</evidence>
<comment type="subcellular location">
    <subcellularLocation>
        <location evidence="7">Cytoplasm</location>
    </subcellularLocation>
</comment>
<dbReference type="NCBIfam" id="TIGR01953">
    <property type="entry name" value="NusA"/>
    <property type="match status" value="1"/>
</dbReference>
<dbReference type="GO" id="GO:0031564">
    <property type="term" value="P:transcription antitermination"/>
    <property type="evidence" value="ECO:0007669"/>
    <property type="project" value="UniProtKB-UniRule"/>
</dbReference>
<comment type="similarity">
    <text evidence="7">Belongs to the NusA family.</text>
</comment>
<dbReference type="InterPro" id="IPR025249">
    <property type="entry name" value="TF_NusA_KH_1st"/>
</dbReference>
<evidence type="ECO:0000313" key="11">
    <source>
        <dbReference type="Proteomes" id="UP000287502"/>
    </source>
</evidence>
<dbReference type="Gene3D" id="3.30.1480.10">
    <property type="entry name" value="NusA, N-terminal domain"/>
    <property type="match status" value="1"/>
</dbReference>
<dbReference type="HAMAP" id="MF_00945_B">
    <property type="entry name" value="NusA_B"/>
    <property type="match status" value="1"/>
</dbReference>
<dbReference type="InterPro" id="IPR012340">
    <property type="entry name" value="NA-bd_OB-fold"/>
</dbReference>
<dbReference type="FunFam" id="3.30.300.20:FF:000002">
    <property type="entry name" value="Transcription termination/antitermination protein NusA"/>
    <property type="match status" value="1"/>
</dbReference>
<evidence type="ECO:0000256" key="5">
    <source>
        <dbReference type="ARBA" id="ARBA00023015"/>
    </source>
</evidence>
<dbReference type="InterPro" id="IPR004087">
    <property type="entry name" value="KH_dom"/>
</dbReference>
<dbReference type="InterPro" id="IPR010213">
    <property type="entry name" value="TF_NusA"/>
</dbReference>
<evidence type="ECO:0000256" key="4">
    <source>
        <dbReference type="ARBA" id="ARBA00022884"/>
    </source>
</evidence>
<dbReference type="InterPro" id="IPR030842">
    <property type="entry name" value="TF_NusA_bacterial"/>
</dbReference>
<dbReference type="AlphaFoldDB" id="A0A410JY40"/>
<feature type="region of interest" description="Disordered" evidence="8">
    <location>
        <begin position="428"/>
        <end position="471"/>
    </location>
</feature>
<dbReference type="InterPro" id="IPR009019">
    <property type="entry name" value="KH_sf_prok-type"/>
</dbReference>
<dbReference type="SMART" id="SM00322">
    <property type="entry name" value="KH"/>
    <property type="match status" value="2"/>
</dbReference>
<dbReference type="InterPro" id="IPR010995">
    <property type="entry name" value="DNA_repair_Rad51/TF_NusA_a-hlx"/>
</dbReference>
<dbReference type="Pfam" id="PF26594">
    <property type="entry name" value="KH_NusA_2nd"/>
    <property type="match status" value="1"/>
</dbReference>
<keyword evidence="6 7" id="KW-0804">Transcription</keyword>
<dbReference type="FunFam" id="3.30.300.20:FF:000005">
    <property type="entry name" value="Transcription termination/antitermination protein NusA"/>
    <property type="match status" value="1"/>
</dbReference>
<sequence length="471" mass="53350">MIRELAKVADELGREKGVSREILAEALKEAIVAAVGRKIGKYLEPEVVVDLDKGNIEILVPKEVSEDVTNKWFEIDMDEASRYKENPQLGDVLMVSVTLDDLGRQAALVAKQKLFEKLRDAERQVVFDQFNNKKGEIVNGTLLKADRDLLTVNIGKTEAILPRREMMAGDYFNRGDYVRALLLDIKTHKGWPQLVLSRTHPEFMKKLFETEIPEVFEGIIDVKSVAREPGDRAKVAVYSQNSNIDPVGACIGLKGSRINSISHELRGEKIDVVEWSPDPVRFVCNAISPADVVLTNVFEDEGTIEVVVPDDQLSLAIGKKGQNVRLAARLTDWRIDVLKESEYAEIRKERLVAQEQEMKDFYELYNLENLEGLEDSAISRLLEVGIDDIEKLSNTTPDELTEDLEITEEEAVELINKAIDYLSSKLEEAGVFEEGEFEELEEEPSEEDREEEPSEKDREEEPSEKDGEEER</sequence>
<name>A0A410JY40_9BACT</name>
<evidence type="ECO:0000259" key="9">
    <source>
        <dbReference type="PROSITE" id="PS50126"/>
    </source>
</evidence>
<dbReference type="EMBL" id="CP035108">
    <property type="protein sequence ID" value="QAR33080.1"/>
    <property type="molecule type" value="Genomic_DNA"/>
</dbReference>
<evidence type="ECO:0000256" key="8">
    <source>
        <dbReference type="SAM" id="MobiDB-lite"/>
    </source>
</evidence>
<dbReference type="SUPFAM" id="SSF47794">
    <property type="entry name" value="Rad51 N-terminal domain-like"/>
    <property type="match status" value="1"/>
</dbReference>
<dbReference type="Proteomes" id="UP000287502">
    <property type="component" value="Chromosome"/>
</dbReference>
<dbReference type="Pfam" id="PF13184">
    <property type="entry name" value="KH_NusA_1st"/>
    <property type="match status" value="1"/>
</dbReference>